<proteinExistence type="predicted"/>
<dbReference type="Proteomes" id="UP000290289">
    <property type="component" value="Chromosome 1"/>
</dbReference>
<keyword evidence="2" id="KW-1185">Reference proteome</keyword>
<sequence>MQPSNPVEVDLDLHIAKGEEDIGYCAGYVGYKHEGMDEKSCIKDNKWSKAILLIISLVSSTMKSFAVEVPVQKSENAASGGYITAQDTWYEGVGKLCYVFLIALCENYLCLLRLIHSSPRSNARTYFLVYSKIEEGFDCSLATVKIFPLDFVIFTSQPPNLCLGWRVKLKVSRSLKLMRGLQFVQGN</sequence>
<gene>
    <name evidence="1" type="ORF">DVH24_023358</name>
</gene>
<accession>A0A498KNR1</accession>
<reference evidence="1 2" key="1">
    <citation type="submission" date="2018-10" db="EMBL/GenBank/DDBJ databases">
        <title>A high-quality apple genome assembly.</title>
        <authorList>
            <person name="Hu J."/>
        </authorList>
    </citation>
    <scope>NUCLEOTIDE SEQUENCE [LARGE SCALE GENOMIC DNA]</scope>
    <source>
        <strain evidence="2">cv. HFTH1</strain>
        <tissue evidence="1">Young leaf</tissue>
    </source>
</reference>
<organism evidence="1 2">
    <name type="scientific">Malus domestica</name>
    <name type="common">Apple</name>
    <name type="synonym">Pyrus malus</name>
    <dbReference type="NCBI Taxonomy" id="3750"/>
    <lineage>
        <taxon>Eukaryota</taxon>
        <taxon>Viridiplantae</taxon>
        <taxon>Streptophyta</taxon>
        <taxon>Embryophyta</taxon>
        <taxon>Tracheophyta</taxon>
        <taxon>Spermatophyta</taxon>
        <taxon>Magnoliopsida</taxon>
        <taxon>eudicotyledons</taxon>
        <taxon>Gunneridae</taxon>
        <taxon>Pentapetalae</taxon>
        <taxon>rosids</taxon>
        <taxon>fabids</taxon>
        <taxon>Rosales</taxon>
        <taxon>Rosaceae</taxon>
        <taxon>Amygdaloideae</taxon>
        <taxon>Maleae</taxon>
        <taxon>Malus</taxon>
    </lineage>
</organism>
<protein>
    <submittedName>
        <fullName evidence="1">Uncharacterized protein</fullName>
    </submittedName>
</protein>
<evidence type="ECO:0000313" key="2">
    <source>
        <dbReference type="Proteomes" id="UP000290289"/>
    </source>
</evidence>
<dbReference type="AlphaFoldDB" id="A0A498KNR1"/>
<dbReference type="EMBL" id="RDQH01000327">
    <property type="protein sequence ID" value="RXI09197.1"/>
    <property type="molecule type" value="Genomic_DNA"/>
</dbReference>
<evidence type="ECO:0000313" key="1">
    <source>
        <dbReference type="EMBL" id="RXI09197.1"/>
    </source>
</evidence>
<name>A0A498KNR1_MALDO</name>
<comment type="caution">
    <text evidence="1">The sequence shown here is derived from an EMBL/GenBank/DDBJ whole genome shotgun (WGS) entry which is preliminary data.</text>
</comment>